<dbReference type="PROSITE" id="PS01133">
    <property type="entry name" value="UPF0017"/>
    <property type="match status" value="1"/>
</dbReference>
<dbReference type="InterPro" id="IPR029058">
    <property type="entry name" value="AB_hydrolase_fold"/>
</dbReference>
<dbReference type="Pfam" id="PF00561">
    <property type="entry name" value="Abhydrolase_1"/>
    <property type="match status" value="1"/>
</dbReference>
<evidence type="ECO:0000256" key="2">
    <source>
        <dbReference type="ARBA" id="ARBA00022487"/>
    </source>
</evidence>
<evidence type="ECO:0000256" key="3">
    <source>
        <dbReference type="ARBA" id="ARBA00022801"/>
    </source>
</evidence>
<name>A0ABV1RBY6_9ALTE</name>
<dbReference type="Gene3D" id="3.40.50.1820">
    <property type="entry name" value="alpha/beta hydrolase"/>
    <property type="match status" value="1"/>
</dbReference>
<dbReference type="InterPro" id="IPR050960">
    <property type="entry name" value="AB_hydrolase_4_sf"/>
</dbReference>
<dbReference type="RefSeq" id="WP_350400256.1">
    <property type="nucleotide sequence ID" value="NZ_JBELOE010000052.1"/>
</dbReference>
<evidence type="ECO:0000313" key="5">
    <source>
        <dbReference type="EMBL" id="MER2490424.1"/>
    </source>
</evidence>
<protein>
    <submittedName>
        <fullName evidence="5">Hydrolase</fullName>
    </submittedName>
</protein>
<evidence type="ECO:0000259" key="4">
    <source>
        <dbReference type="Pfam" id="PF00561"/>
    </source>
</evidence>
<evidence type="ECO:0000313" key="6">
    <source>
        <dbReference type="Proteomes" id="UP001467690"/>
    </source>
</evidence>
<dbReference type="InterPro" id="IPR000073">
    <property type="entry name" value="AB_hydrolase_1"/>
</dbReference>
<dbReference type="Proteomes" id="UP001467690">
    <property type="component" value="Unassembled WGS sequence"/>
</dbReference>
<dbReference type="GO" id="GO:0016787">
    <property type="term" value="F:hydrolase activity"/>
    <property type="evidence" value="ECO:0007669"/>
    <property type="project" value="UniProtKB-KW"/>
</dbReference>
<accession>A0ABV1RBY6</accession>
<dbReference type="PIRSF" id="PIRSF005211">
    <property type="entry name" value="Ab_hydro_YheT"/>
    <property type="match status" value="1"/>
</dbReference>
<dbReference type="PANTHER" id="PTHR10794">
    <property type="entry name" value="ABHYDROLASE DOMAIN-CONTAINING PROTEIN"/>
    <property type="match status" value="1"/>
</dbReference>
<organism evidence="5 6">
    <name type="scientific">Catenovulum sediminis</name>
    <dbReference type="NCBI Taxonomy" id="1740262"/>
    <lineage>
        <taxon>Bacteria</taxon>
        <taxon>Pseudomonadati</taxon>
        <taxon>Pseudomonadota</taxon>
        <taxon>Gammaproteobacteria</taxon>
        <taxon>Alteromonadales</taxon>
        <taxon>Alteromonadaceae</taxon>
        <taxon>Catenovulum</taxon>
    </lineage>
</organism>
<dbReference type="PANTHER" id="PTHR10794:SF94">
    <property type="entry name" value="ESTERASE YHET-RELATED"/>
    <property type="match status" value="1"/>
</dbReference>
<feature type="domain" description="AB hydrolase-1" evidence="4">
    <location>
        <begin position="62"/>
        <end position="303"/>
    </location>
</feature>
<proteinExistence type="inferred from homology"/>
<dbReference type="NCBIfam" id="NF008218">
    <property type="entry name" value="PRK10985.1"/>
    <property type="match status" value="1"/>
</dbReference>
<comment type="similarity">
    <text evidence="1">Belongs to the AB hydrolase superfamily. AB hydrolase 4 family.</text>
</comment>
<reference evidence="5 6" key="1">
    <citation type="submission" date="2024-06" db="EMBL/GenBank/DDBJ databases">
        <authorList>
            <person name="Chen R.Y."/>
        </authorList>
    </citation>
    <scope>NUCLEOTIDE SEQUENCE [LARGE SCALE GENOMIC DNA]</scope>
    <source>
        <strain evidence="5 6">D2</strain>
    </source>
</reference>
<dbReference type="SUPFAM" id="SSF53474">
    <property type="entry name" value="alpha/beta-Hydrolases"/>
    <property type="match status" value="1"/>
</dbReference>
<keyword evidence="2" id="KW-0719">Serine esterase</keyword>
<comment type="caution">
    <text evidence="5">The sequence shown here is derived from an EMBL/GenBank/DDBJ whole genome shotgun (WGS) entry which is preliminary data.</text>
</comment>
<gene>
    <name evidence="5" type="ORF">ABS311_00795</name>
</gene>
<sequence length="330" mass="38114">MIIESRFKPAWWLKNRHFQTGWQKIERKNLPCPTLSERIELPDQDFLDIHWTEKPNFDTTKPIVVVLHGLEGSIKSAYARGMLNAIRRKGWIGLLLHFRSCGGVPNRLPRAYHSGETTDLAYLCQWLKERYAHAPLACISFSLGANVLCKFAGESGQQNPFEAGVAICPPLDLAACCRHIQKGTSKVYQKYLLDMMLDNLARKMQRVNLNNHIKLKADEFRKIKTLWQFDDLVTAPLHGFFNAADYYQKSSGRQFLRHIEKPTLIIHSNDDPFLSPKSIPQRDELSHRVTFEMSEKGGHVGYVSGSIPFKGEYWLEKRSINYIENHLQYR</sequence>
<dbReference type="EMBL" id="JBELOE010000052">
    <property type="protein sequence ID" value="MER2490424.1"/>
    <property type="molecule type" value="Genomic_DNA"/>
</dbReference>
<keyword evidence="6" id="KW-1185">Reference proteome</keyword>
<dbReference type="InterPro" id="IPR000952">
    <property type="entry name" value="AB_hydrolase_4_CS"/>
</dbReference>
<dbReference type="InterPro" id="IPR012020">
    <property type="entry name" value="ABHD4"/>
</dbReference>
<evidence type="ECO:0000256" key="1">
    <source>
        <dbReference type="ARBA" id="ARBA00010884"/>
    </source>
</evidence>
<keyword evidence="3 5" id="KW-0378">Hydrolase</keyword>